<accession>A0A8J5M5D0</accession>
<evidence type="ECO:0000256" key="1">
    <source>
        <dbReference type="SAM" id="Coils"/>
    </source>
</evidence>
<dbReference type="Proteomes" id="UP000709295">
    <property type="component" value="Unassembled WGS sequence"/>
</dbReference>
<evidence type="ECO:0000313" key="3">
    <source>
        <dbReference type="Proteomes" id="UP000709295"/>
    </source>
</evidence>
<protein>
    <recommendedName>
        <fullName evidence="4">M96 mating-specific protein family</fullName>
    </recommendedName>
</protein>
<dbReference type="PANTHER" id="PTHR35796">
    <property type="entry name" value="HYPOTHETICAL CYTOSOLIC PROTEIN"/>
    <property type="match status" value="1"/>
</dbReference>
<dbReference type="EMBL" id="JAENGY010000341">
    <property type="protein sequence ID" value="KAG6965382.1"/>
    <property type="molecule type" value="Genomic_DNA"/>
</dbReference>
<sequence length="794" mass="89791">MLEDAETLDAVFSFLSQIDLPSGFDEETHDGVVEMPRLEISYEDEVTLNALCGAELPAQDAMTPVTTPVKENVEVSGDDASPASSEDFQELNDQLQSLLPRWQPEVNNGQLVSRRAAMWEEIAARQLERNLRRVLKRRIKIEMMEDMLGMKRQKMLDYDVPDDNPQVFEDMLQDTDELYVGVDDLFHGKGLYDLPCPGRRRDAKRNVTNGLFLELLQRHLVPFDLATTEKAVWKAMRQIIFQGLAKVQDYSSRAQFHAHHVEETANTLKTSFFMEIANLGDLKGAQFRKVVRKYVENDRVSDVALSHYSQQMAQDEVETLEAALKFISQYELSTDAATTETKAVNVTSAFQHSHKLNKTHSLEIPERSHAFKHSHSLEIPEETNAAFDPDLYAAEAFLDDVKLEPELFAPQSEIQDFLNLSVRPTLNETKPQCGTIALTAIPSPSLQPRRRLSKKEEIRDLRDTVAELSHQLDQLQASSTPNSPAEEEARVGFIQSTPESLWQQVAARQLLLRQKAEETNAQLRKLAETRVRQTKNLKRMLSRRNDAERRKQMFVTGPPPTDNAEVFAKLVQGTDELYIGLDKLYVEQGMPQVPCPGRKRQVQRDAVNGAIAVFLDKNKVPFDLEKTQKAVWKLLSGRHRKDGPYTQGTIDWESQQHGDTVTSYVSFTCVAGSVSALLQVREVARKYVTEDRATFICRSVMEPTPTGESGRIGLKFNETMTVVVRRGEPLSSGQETSIIESYLCATRHDEGSAAARRFRGEVYVDIAIEGWEQSYASNNQDIENLLFEDAIQVG</sequence>
<comment type="caution">
    <text evidence="2">The sequence shown here is derived from an EMBL/GenBank/DDBJ whole genome shotgun (WGS) entry which is preliminary data.</text>
</comment>
<keyword evidence="3" id="KW-1185">Reference proteome</keyword>
<evidence type="ECO:0008006" key="4">
    <source>
        <dbReference type="Google" id="ProtNLM"/>
    </source>
</evidence>
<organism evidence="2 3">
    <name type="scientific">Phytophthora aleatoria</name>
    <dbReference type="NCBI Taxonomy" id="2496075"/>
    <lineage>
        <taxon>Eukaryota</taxon>
        <taxon>Sar</taxon>
        <taxon>Stramenopiles</taxon>
        <taxon>Oomycota</taxon>
        <taxon>Peronosporomycetes</taxon>
        <taxon>Peronosporales</taxon>
        <taxon>Peronosporaceae</taxon>
        <taxon>Phytophthora</taxon>
    </lineage>
</organism>
<dbReference type="AlphaFoldDB" id="A0A8J5M5D0"/>
<name>A0A8J5M5D0_9STRA</name>
<keyword evidence="1" id="KW-0175">Coiled coil</keyword>
<proteinExistence type="predicted"/>
<dbReference type="PANTHER" id="PTHR35796:SF3">
    <property type="entry name" value="BHLH DOMAIN-CONTAINING PROTEIN"/>
    <property type="match status" value="1"/>
</dbReference>
<evidence type="ECO:0000313" key="2">
    <source>
        <dbReference type="EMBL" id="KAG6965382.1"/>
    </source>
</evidence>
<gene>
    <name evidence="2" type="ORF">JG688_00007240</name>
</gene>
<feature type="coiled-coil region" evidence="1">
    <location>
        <begin position="451"/>
        <end position="478"/>
    </location>
</feature>
<feature type="coiled-coil region" evidence="1">
    <location>
        <begin position="516"/>
        <end position="550"/>
    </location>
</feature>
<reference evidence="2" key="1">
    <citation type="submission" date="2021-01" db="EMBL/GenBank/DDBJ databases">
        <title>Phytophthora aleatoria, a newly-described species from Pinus radiata is distinct from Phytophthora cactorum isolates based on comparative genomics.</title>
        <authorList>
            <person name="Mcdougal R."/>
            <person name="Panda P."/>
            <person name="Williams N."/>
            <person name="Studholme D.J."/>
        </authorList>
    </citation>
    <scope>NUCLEOTIDE SEQUENCE</scope>
    <source>
        <strain evidence="2">NZFS 4037</strain>
    </source>
</reference>